<organism evidence="1 2">
    <name type="scientific">Aegilops tauschii subsp. strangulata</name>
    <name type="common">Goatgrass</name>
    <dbReference type="NCBI Taxonomy" id="200361"/>
    <lineage>
        <taxon>Eukaryota</taxon>
        <taxon>Viridiplantae</taxon>
        <taxon>Streptophyta</taxon>
        <taxon>Embryophyta</taxon>
        <taxon>Tracheophyta</taxon>
        <taxon>Spermatophyta</taxon>
        <taxon>Magnoliopsida</taxon>
        <taxon>Liliopsida</taxon>
        <taxon>Poales</taxon>
        <taxon>Poaceae</taxon>
        <taxon>BOP clade</taxon>
        <taxon>Pooideae</taxon>
        <taxon>Triticodae</taxon>
        <taxon>Triticeae</taxon>
        <taxon>Triticinae</taxon>
        <taxon>Aegilops</taxon>
    </lineage>
</organism>
<dbReference type="AlphaFoldDB" id="A0A453J7P0"/>
<evidence type="ECO:0000313" key="2">
    <source>
        <dbReference type="Proteomes" id="UP000015105"/>
    </source>
</evidence>
<dbReference type="Gramene" id="AET4Gv20825900.4">
    <property type="protein sequence ID" value="AET4Gv20825900.4"/>
    <property type="gene ID" value="AET4Gv20825900"/>
</dbReference>
<accession>A0A453J7P0</accession>
<reference evidence="1" key="4">
    <citation type="submission" date="2019-03" db="UniProtKB">
        <authorList>
            <consortium name="EnsemblPlants"/>
        </authorList>
    </citation>
    <scope>IDENTIFICATION</scope>
</reference>
<protein>
    <submittedName>
        <fullName evidence="1">Uncharacterized protein</fullName>
    </submittedName>
</protein>
<reference evidence="2" key="2">
    <citation type="journal article" date="2017" name="Nat. Plants">
        <title>The Aegilops tauschii genome reveals multiple impacts of transposons.</title>
        <authorList>
            <person name="Zhao G."/>
            <person name="Zou C."/>
            <person name="Li K."/>
            <person name="Wang K."/>
            <person name="Li T."/>
            <person name="Gao L."/>
            <person name="Zhang X."/>
            <person name="Wang H."/>
            <person name="Yang Z."/>
            <person name="Liu X."/>
            <person name="Jiang W."/>
            <person name="Mao L."/>
            <person name="Kong X."/>
            <person name="Jiao Y."/>
            <person name="Jia J."/>
        </authorList>
    </citation>
    <scope>NUCLEOTIDE SEQUENCE [LARGE SCALE GENOMIC DNA]</scope>
    <source>
        <strain evidence="2">cv. AL8/78</strain>
    </source>
</reference>
<evidence type="ECO:0000313" key="1">
    <source>
        <dbReference type="EnsemblPlants" id="AET4Gv20825900.4"/>
    </source>
</evidence>
<sequence length="55" mass="6277">MQEIVCGRAGKAFVENTKSCRCECPALIRLQRSNSMDNGWYIADKRCHTKVSSRK</sequence>
<keyword evidence="2" id="KW-1185">Reference proteome</keyword>
<proteinExistence type="predicted"/>
<dbReference type="Proteomes" id="UP000015105">
    <property type="component" value="Chromosome 4D"/>
</dbReference>
<dbReference type="EnsemblPlants" id="AET4Gv20825900.4">
    <property type="protein sequence ID" value="AET4Gv20825900.4"/>
    <property type="gene ID" value="AET4Gv20825900"/>
</dbReference>
<reference evidence="1" key="3">
    <citation type="journal article" date="2017" name="Nature">
        <title>Genome sequence of the progenitor of the wheat D genome Aegilops tauschii.</title>
        <authorList>
            <person name="Luo M.C."/>
            <person name="Gu Y.Q."/>
            <person name="Puiu D."/>
            <person name="Wang H."/>
            <person name="Twardziok S.O."/>
            <person name="Deal K.R."/>
            <person name="Huo N."/>
            <person name="Zhu T."/>
            <person name="Wang L."/>
            <person name="Wang Y."/>
            <person name="McGuire P.E."/>
            <person name="Liu S."/>
            <person name="Long H."/>
            <person name="Ramasamy R.K."/>
            <person name="Rodriguez J.C."/>
            <person name="Van S.L."/>
            <person name="Yuan L."/>
            <person name="Wang Z."/>
            <person name="Xia Z."/>
            <person name="Xiao L."/>
            <person name="Anderson O.D."/>
            <person name="Ouyang S."/>
            <person name="Liang Y."/>
            <person name="Zimin A.V."/>
            <person name="Pertea G."/>
            <person name="Qi P."/>
            <person name="Bennetzen J.L."/>
            <person name="Dai X."/>
            <person name="Dawson M.W."/>
            <person name="Muller H.G."/>
            <person name="Kugler K."/>
            <person name="Rivarola-Duarte L."/>
            <person name="Spannagl M."/>
            <person name="Mayer K.F.X."/>
            <person name="Lu F.H."/>
            <person name="Bevan M.W."/>
            <person name="Leroy P."/>
            <person name="Li P."/>
            <person name="You F.M."/>
            <person name="Sun Q."/>
            <person name="Liu Z."/>
            <person name="Lyons E."/>
            <person name="Wicker T."/>
            <person name="Salzberg S.L."/>
            <person name="Devos K.M."/>
            <person name="Dvorak J."/>
        </authorList>
    </citation>
    <scope>NUCLEOTIDE SEQUENCE [LARGE SCALE GENOMIC DNA]</scope>
    <source>
        <strain evidence="1">cv. AL8/78</strain>
    </source>
</reference>
<reference evidence="2" key="1">
    <citation type="journal article" date="2014" name="Science">
        <title>Ancient hybridizations among the ancestral genomes of bread wheat.</title>
        <authorList>
            <consortium name="International Wheat Genome Sequencing Consortium,"/>
            <person name="Marcussen T."/>
            <person name="Sandve S.R."/>
            <person name="Heier L."/>
            <person name="Spannagl M."/>
            <person name="Pfeifer M."/>
            <person name="Jakobsen K.S."/>
            <person name="Wulff B.B."/>
            <person name="Steuernagel B."/>
            <person name="Mayer K.F."/>
            <person name="Olsen O.A."/>
        </authorList>
    </citation>
    <scope>NUCLEOTIDE SEQUENCE [LARGE SCALE GENOMIC DNA]</scope>
    <source>
        <strain evidence="2">cv. AL8/78</strain>
    </source>
</reference>
<reference evidence="1" key="5">
    <citation type="journal article" date="2021" name="G3 (Bethesda)">
        <title>Aegilops tauschii genome assembly Aet v5.0 features greater sequence contiguity and improved annotation.</title>
        <authorList>
            <person name="Wang L."/>
            <person name="Zhu T."/>
            <person name="Rodriguez J.C."/>
            <person name="Deal K.R."/>
            <person name="Dubcovsky J."/>
            <person name="McGuire P.E."/>
            <person name="Lux T."/>
            <person name="Spannagl M."/>
            <person name="Mayer K.F.X."/>
            <person name="Baldrich P."/>
            <person name="Meyers B.C."/>
            <person name="Huo N."/>
            <person name="Gu Y.Q."/>
            <person name="Zhou H."/>
            <person name="Devos K.M."/>
            <person name="Bennetzen J.L."/>
            <person name="Unver T."/>
            <person name="Budak H."/>
            <person name="Gulick P.J."/>
            <person name="Galiba G."/>
            <person name="Kalapos B."/>
            <person name="Nelson D.R."/>
            <person name="Li P."/>
            <person name="You F.M."/>
            <person name="Luo M.C."/>
            <person name="Dvorak J."/>
        </authorList>
    </citation>
    <scope>NUCLEOTIDE SEQUENCE [LARGE SCALE GENOMIC DNA]</scope>
    <source>
        <strain evidence="1">cv. AL8/78</strain>
    </source>
</reference>
<name>A0A453J7P0_AEGTS</name>